<dbReference type="InterPro" id="IPR026173">
    <property type="entry name" value="SPAG17"/>
</dbReference>
<dbReference type="Proteomes" id="UP000314982">
    <property type="component" value="Unassembled WGS sequence"/>
</dbReference>
<feature type="region of interest" description="Disordered" evidence="1">
    <location>
        <begin position="54"/>
        <end position="76"/>
    </location>
</feature>
<name>A0A4W5KX28_9TELE</name>
<dbReference type="AlphaFoldDB" id="A0A4W5KX28"/>
<reference evidence="2" key="2">
    <citation type="submission" date="2025-08" db="UniProtKB">
        <authorList>
            <consortium name="Ensembl"/>
        </authorList>
    </citation>
    <scope>IDENTIFICATION</scope>
</reference>
<dbReference type="GO" id="GO:1990716">
    <property type="term" value="C:axonemal central apparatus"/>
    <property type="evidence" value="ECO:0007669"/>
    <property type="project" value="TreeGrafter"/>
</dbReference>
<dbReference type="Ensembl" id="ENSHHUT00000022778.1">
    <property type="protein sequence ID" value="ENSHHUP00000021953.1"/>
    <property type="gene ID" value="ENSHHUG00000013755.1"/>
</dbReference>
<dbReference type="GO" id="GO:0003351">
    <property type="term" value="P:epithelial cilium movement involved in extracellular fluid movement"/>
    <property type="evidence" value="ECO:0007669"/>
    <property type="project" value="TreeGrafter"/>
</dbReference>
<reference evidence="3" key="1">
    <citation type="submission" date="2018-06" db="EMBL/GenBank/DDBJ databases">
        <title>Genome assembly of Danube salmon.</title>
        <authorList>
            <person name="Macqueen D.J."/>
            <person name="Gundappa M.K."/>
        </authorList>
    </citation>
    <scope>NUCLEOTIDE SEQUENCE [LARGE SCALE GENOMIC DNA]</scope>
</reference>
<sequence length="158" mass="17613">MEGQLIQISGQVHSLYPSDGGHIQVETIHFVQGSTLIKVCVMKDKHHFYTHITQPNRHQEESPKDAAPMETPSPTNKSVRLGSFSAVLDNGIHLSYSHYGPTGEQGEHLTLMLSVSLSVNHLVWFLFLLWGPTMVPMLCVVMSSFKVTTVTVWLLTCL</sequence>
<proteinExistence type="predicted"/>
<keyword evidence="3" id="KW-1185">Reference proteome</keyword>
<reference evidence="2" key="3">
    <citation type="submission" date="2025-09" db="UniProtKB">
        <authorList>
            <consortium name="Ensembl"/>
        </authorList>
    </citation>
    <scope>IDENTIFICATION</scope>
</reference>
<protein>
    <submittedName>
        <fullName evidence="2">Uncharacterized protein</fullName>
    </submittedName>
</protein>
<dbReference type="PANTHER" id="PTHR21963:SF1">
    <property type="entry name" value="SPERM-ASSOCIATED ANTIGEN 17"/>
    <property type="match status" value="1"/>
</dbReference>
<organism evidence="2 3">
    <name type="scientific">Hucho hucho</name>
    <name type="common">huchen</name>
    <dbReference type="NCBI Taxonomy" id="62062"/>
    <lineage>
        <taxon>Eukaryota</taxon>
        <taxon>Metazoa</taxon>
        <taxon>Chordata</taxon>
        <taxon>Craniata</taxon>
        <taxon>Vertebrata</taxon>
        <taxon>Euteleostomi</taxon>
        <taxon>Actinopterygii</taxon>
        <taxon>Neopterygii</taxon>
        <taxon>Teleostei</taxon>
        <taxon>Protacanthopterygii</taxon>
        <taxon>Salmoniformes</taxon>
        <taxon>Salmonidae</taxon>
        <taxon>Salmoninae</taxon>
        <taxon>Hucho</taxon>
    </lineage>
</organism>
<dbReference type="GO" id="GO:1904158">
    <property type="term" value="P:axonemal central apparatus assembly"/>
    <property type="evidence" value="ECO:0007669"/>
    <property type="project" value="TreeGrafter"/>
</dbReference>
<dbReference type="GO" id="GO:0005576">
    <property type="term" value="C:extracellular region"/>
    <property type="evidence" value="ECO:0007669"/>
    <property type="project" value="GOC"/>
</dbReference>
<evidence type="ECO:0000313" key="2">
    <source>
        <dbReference type="Ensembl" id="ENSHHUP00000021953.1"/>
    </source>
</evidence>
<dbReference type="STRING" id="62062.ENSHHUP00000021953"/>
<accession>A0A4W5KX28</accession>
<evidence type="ECO:0000256" key="1">
    <source>
        <dbReference type="SAM" id="MobiDB-lite"/>
    </source>
</evidence>
<evidence type="ECO:0000313" key="3">
    <source>
        <dbReference type="Proteomes" id="UP000314982"/>
    </source>
</evidence>
<dbReference type="PANTHER" id="PTHR21963">
    <property type="entry name" value="PF6"/>
    <property type="match status" value="1"/>
</dbReference>